<keyword evidence="5 10" id="KW-1133">Transmembrane helix</keyword>
<name>A0ABQ8S3U9_PERAM</name>
<feature type="domain" description="Ionotropic glutamate receptor C-terminal" evidence="11">
    <location>
        <begin position="303"/>
        <end position="404"/>
    </location>
</feature>
<organism evidence="13 14">
    <name type="scientific">Periplaneta americana</name>
    <name type="common">American cockroach</name>
    <name type="synonym">Blatta americana</name>
    <dbReference type="NCBI Taxonomy" id="6978"/>
    <lineage>
        <taxon>Eukaryota</taxon>
        <taxon>Metazoa</taxon>
        <taxon>Ecdysozoa</taxon>
        <taxon>Arthropoda</taxon>
        <taxon>Hexapoda</taxon>
        <taxon>Insecta</taxon>
        <taxon>Pterygota</taxon>
        <taxon>Neoptera</taxon>
        <taxon>Polyneoptera</taxon>
        <taxon>Dictyoptera</taxon>
        <taxon>Blattodea</taxon>
        <taxon>Blattoidea</taxon>
        <taxon>Blattidae</taxon>
        <taxon>Blattinae</taxon>
        <taxon>Periplaneta</taxon>
    </lineage>
</organism>
<dbReference type="Proteomes" id="UP001148838">
    <property type="component" value="Unassembled WGS sequence"/>
</dbReference>
<dbReference type="PANTHER" id="PTHR42643">
    <property type="entry name" value="IONOTROPIC RECEPTOR 20A-RELATED"/>
    <property type="match status" value="1"/>
</dbReference>
<evidence type="ECO:0000256" key="8">
    <source>
        <dbReference type="ARBA" id="ARBA00023180"/>
    </source>
</evidence>
<keyword evidence="8" id="KW-0325">Glycoprotein</keyword>
<comment type="caution">
    <text evidence="13">The sequence shown here is derived from an EMBL/GenBank/DDBJ whole genome shotgun (WGS) entry which is preliminary data.</text>
</comment>
<gene>
    <name evidence="13" type="ORF">ANN_24467</name>
</gene>
<feature type="transmembrane region" description="Helical" evidence="10">
    <location>
        <begin position="360"/>
        <end position="387"/>
    </location>
</feature>
<feature type="transmembrane region" description="Helical" evidence="10">
    <location>
        <begin position="304"/>
        <end position="323"/>
    </location>
</feature>
<evidence type="ECO:0000313" key="14">
    <source>
        <dbReference type="Proteomes" id="UP001148838"/>
    </source>
</evidence>
<evidence type="ECO:0000256" key="3">
    <source>
        <dbReference type="ARBA" id="ARBA00022475"/>
    </source>
</evidence>
<evidence type="ECO:0000256" key="6">
    <source>
        <dbReference type="ARBA" id="ARBA00023136"/>
    </source>
</evidence>
<keyword evidence="7" id="KW-0675">Receptor</keyword>
<reference evidence="13 14" key="1">
    <citation type="journal article" date="2022" name="Allergy">
        <title>Genome assembly and annotation of Periplaneta americana reveal a comprehensive cockroach allergen profile.</title>
        <authorList>
            <person name="Wang L."/>
            <person name="Xiong Q."/>
            <person name="Saelim N."/>
            <person name="Wang L."/>
            <person name="Nong W."/>
            <person name="Wan A.T."/>
            <person name="Shi M."/>
            <person name="Liu X."/>
            <person name="Cao Q."/>
            <person name="Hui J.H.L."/>
            <person name="Sookrung N."/>
            <person name="Leung T.F."/>
            <person name="Tungtrongchitr A."/>
            <person name="Tsui S.K.W."/>
        </authorList>
    </citation>
    <scope>NUCLEOTIDE SEQUENCE [LARGE SCALE GENOMIC DNA]</scope>
    <source>
        <strain evidence="13">PWHHKU_190912</strain>
    </source>
</reference>
<accession>A0ABQ8S3U9</accession>
<evidence type="ECO:0000256" key="1">
    <source>
        <dbReference type="ARBA" id="ARBA00004651"/>
    </source>
</evidence>
<dbReference type="Pfam" id="PF24061">
    <property type="entry name" value="LBD_receptor"/>
    <property type="match status" value="1"/>
</dbReference>
<feature type="region of interest" description="Disordered" evidence="9">
    <location>
        <begin position="1"/>
        <end position="20"/>
    </location>
</feature>
<keyword evidence="6 10" id="KW-0472">Membrane</keyword>
<protein>
    <recommendedName>
        <fullName evidence="15">Ionotropic glutamate receptor C-terminal domain-containing protein</fullName>
    </recommendedName>
</protein>
<dbReference type="Gene3D" id="1.10.287.70">
    <property type="match status" value="1"/>
</dbReference>
<evidence type="ECO:0000259" key="11">
    <source>
        <dbReference type="Pfam" id="PF00060"/>
    </source>
</evidence>
<feature type="transmembrane region" description="Helical" evidence="10">
    <location>
        <begin position="335"/>
        <end position="354"/>
    </location>
</feature>
<evidence type="ECO:0000313" key="13">
    <source>
        <dbReference type="EMBL" id="KAJ4428430.1"/>
    </source>
</evidence>
<evidence type="ECO:0008006" key="15">
    <source>
        <dbReference type="Google" id="ProtNLM"/>
    </source>
</evidence>
<dbReference type="EMBL" id="JAJSOF020000037">
    <property type="protein sequence ID" value="KAJ4428430.1"/>
    <property type="molecule type" value="Genomic_DNA"/>
</dbReference>
<evidence type="ECO:0000256" key="7">
    <source>
        <dbReference type="ARBA" id="ARBA00023170"/>
    </source>
</evidence>
<evidence type="ECO:0000256" key="10">
    <source>
        <dbReference type="SAM" id="Phobius"/>
    </source>
</evidence>
<dbReference type="InterPro" id="IPR052192">
    <property type="entry name" value="Insect_Ionotropic_Sensory_Rcpt"/>
</dbReference>
<evidence type="ECO:0000259" key="12">
    <source>
        <dbReference type="Pfam" id="PF24061"/>
    </source>
</evidence>
<evidence type="ECO:0000256" key="5">
    <source>
        <dbReference type="ARBA" id="ARBA00022989"/>
    </source>
</evidence>
<comment type="similarity">
    <text evidence="2">Belongs to the glutamate-gated ion channel (TC 1.A.10.1) family.</text>
</comment>
<proteinExistence type="inferred from homology"/>
<keyword evidence="3" id="KW-1003">Cell membrane</keyword>
<evidence type="ECO:0000256" key="9">
    <source>
        <dbReference type="SAM" id="MobiDB-lite"/>
    </source>
</evidence>
<keyword evidence="4 10" id="KW-0812">Transmembrane</keyword>
<sequence>MAGLCDSDNEPAGAALDDSHTPTAFADEDINCPLIRNYIIFVWPDGDEILIDIQLEALQEQMSFNSRGKYIVVLLTLNSREETKTDVFNILDTLWSMGSITNVNIVVPTRRYDELVSTKEDEDYSVDTYTWFPYAGGVCGELNEVVLIDRWFPQNDRKFSKAIDFFPDKVPDDFMGCTITASSLGVEPYLILIKNETLEDGSTVFEIGGVPAEMLILLAQKMNMTLVFLSPKLTLDVELVMTVFDEVMSGMSDIIIGSLVLTATFKGIVDPTAHFSYTATKWVVPCPNQISRISRISKMYNESVWIAMILTFVVTTVIFWLSAKNTSDARRFQNLSNVFYSAWAVCMSVSVPFMPKNSKLRILFFIYICYCLAVSNVFQAFFMSYLIEPGYHKEIETFEDILSSGLSFGFLKAAVEKNFLLYGDLKCLLAKHPSYTVRCNHQLRMDVYVVFHQFAGDEEIQRLKGADKVEKTLCGEGDFCFETVVGTCGELFFRFREPPITHYHVG</sequence>
<keyword evidence="14" id="KW-1185">Reference proteome</keyword>
<evidence type="ECO:0000256" key="2">
    <source>
        <dbReference type="ARBA" id="ARBA00008685"/>
    </source>
</evidence>
<dbReference type="PANTHER" id="PTHR42643:SF24">
    <property type="entry name" value="IONOTROPIC RECEPTOR 60A"/>
    <property type="match status" value="1"/>
</dbReference>
<dbReference type="Pfam" id="PF00060">
    <property type="entry name" value="Lig_chan"/>
    <property type="match status" value="1"/>
</dbReference>
<comment type="subcellular location">
    <subcellularLocation>
        <location evidence="1">Cell membrane</location>
        <topology evidence="1">Multi-pass membrane protein</topology>
    </subcellularLocation>
</comment>
<dbReference type="InterPro" id="IPR001320">
    <property type="entry name" value="Iontro_rcpt_C"/>
</dbReference>
<evidence type="ECO:0000256" key="4">
    <source>
        <dbReference type="ARBA" id="ARBA00022692"/>
    </source>
</evidence>
<dbReference type="InterPro" id="IPR056198">
    <property type="entry name" value="LBD_receptor"/>
</dbReference>
<feature type="domain" description="Putative ionotropic receptor ligand binding" evidence="12">
    <location>
        <begin position="36"/>
        <end position="170"/>
    </location>
</feature>